<gene>
    <name evidence="2" type="ORF">R54876_GBNLAHCA_00065</name>
</gene>
<dbReference type="EC" id="2.1.1.72" evidence="2"/>
<organism evidence="2 3">
    <name type="scientific">Eupransor demetentiae</name>
    <dbReference type="NCBI Taxonomy" id="3109584"/>
    <lineage>
        <taxon>Bacteria</taxon>
        <taxon>Bacillati</taxon>
        <taxon>Bacillota</taxon>
        <taxon>Bacilli</taxon>
        <taxon>Lactobacillales</taxon>
        <taxon>Lactobacillaceae</taxon>
        <taxon>Eupransor</taxon>
    </lineage>
</organism>
<sequence length="331" mass="37244">MINKDVTQYFDKVFEAIEAYQKAQNSTYHGAALMVLKDINAGEATAIDQEDVKQKIQAAVDLDWQKLDFSARRHVLQLILLKIDRMDKVEPNLQLTPDGIGYLLGDLIYQTADWTGQGSLLDLTVGTGNLLWTVEEVLLSHKLDPDRYGFDNSDEQLALATVSDDLLNEKPSDFYQADVLTVPKDEIPAADVVLADLPVGYYPGQPDGDYMTASAEANKSFAHYVMIEKAFDLVQPKGWLYFIVPANLLDGEESQKMLKFITNRARLKAFMRLPADYFKNAAAAKAVLVLQPKEASQQGEVLMGQYPSLKDPKGFEEFLQEIKRWVKLEKE</sequence>
<evidence type="ECO:0000313" key="2">
    <source>
        <dbReference type="EMBL" id="CAK8053510.1"/>
    </source>
</evidence>
<dbReference type="CDD" id="cd02440">
    <property type="entry name" value="AdoMet_MTases"/>
    <property type="match status" value="1"/>
</dbReference>
<proteinExistence type="predicted"/>
<feature type="domain" description="DNA methylase adenine-specific" evidence="1">
    <location>
        <begin position="107"/>
        <end position="304"/>
    </location>
</feature>
<dbReference type="InterPro" id="IPR029063">
    <property type="entry name" value="SAM-dependent_MTases_sf"/>
</dbReference>
<dbReference type="SUPFAM" id="SSF53335">
    <property type="entry name" value="S-adenosyl-L-methionine-dependent methyltransferases"/>
    <property type="match status" value="1"/>
</dbReference>
<evidence type="ECO:0000259" key="1">
    <source>
        <dbReference type="Pfam" id="PF02384"/>
    </source>
</evidence>
<dbReference type="Pfam" id="PF02384">
    <property type="entry name" value="N6_Mtase"/>
    <property type="match status" value="1"/>
</dbReference>
<dbReference type="Gene3D" id="1.10.150.470">
    <property type="match status" value="1"/>
</dbReference>
<dbReference type="InterPro" id="IPR052933">
    <property type="entry name" value="DNA_Protect_Modify"/>
</dbReference>
<dbReference type="GO" id="GO:0009007">
    <property type="term" value="F:site-specific DNA-methyltransferase (adenine-specific) activity"/>
    <property type="evidence" value="ECO:0007669"/>
    <property type="project" value="UniProtKB-EC"/>
</dbReference>
<dbReference type="RefSeq" id="WP_349641076.1">
    <property type="nucleotide sequence ID" value="NZ_CAWVOH010000001.1"/>
</dbReference>
<dbReference type="PANTHER" id="PTHR41313:SF1">
    <property type="entry name" value="DNA METHYLASE ADENINE-SPECIFIC DOMAIN-CONTAINING PROTEIN"/>
    <property type="match status" value="1"/>
</dbReference>
<dbReference type="GO" id="GO:0032259">
    <property type="term" value="P:methylation"/>
    <property type="evidence" value="ECO:0007669"/>
    <property type="project" value="UniProtKB-KW"/>
</dbReference>
<protein>
    <submittedName>
        <fullName evidence="2">Adenine-specific DNA N6-methylase (YtxK)</fullName>
        <ecNumber evidence="2">2.1.1.72</ecNumber>
    </submittedName>
</protein>
<keyword evidence="2" id="KW-0489">Methyltransferase</keyword>
<dbReference type="InterPro" id="IPR003356">
    <property type="entry name" value="DNA_methylase_A-5"/>
</dbReference>
<comment type="caution">
    <text evidence="2">The sequence shown here is derived from an EMBL/GenBank/DDBJ whole genome shotgun (WGS) entry which is preliminary data.</text>
</comment>
<reference evidence="2 3" key="1">
    <citation type="submission" date="2024-01" db="EMBL/GenBank/DDBJ databases">
        <authorList>
            <person name="Botero Cardona J."/>
        </authorList>
    </citation>
    <scope>NUCLEOTIDE SEQUENCE [LARGE SCALE GENOMIC DNA]</scope>
    <source>
        <strain evidence="2 3">LMG 33000</strain>
    </source>
</reference>
<dbReference type="EMBL" id="CAWVOH010000001">
    <property type="protein sequence ID" value="CAK8053510.1"/>
    <property type="molecule type" value="Genomic_DNA"/>
</dbReference>
<accession>A0ABM9N2Y9</accession>
<dbReference type="PANTHER" id="PTHR41313">
    <property type="entry name" value="ADENINE-SPECIFIC METHYLTRANSFERASE"/>
    <property type="match status" value="1"/>
</dbReference>
<name>A0ABM9N2Y9_9LACO</name>
<evidence type="ECO:0000313" key="3">
    <source>
        <dbReference type="Proteomes" id="UP001314241"/>
    </source>
</evidence>
<dbReference type="Gene3D" id="3.40.50.150">
    <property type="entry name" value="Vaccinia Virus protein VP39"/>
    <property type="match status" value="1"/>
</dbReference>
<keyword evidence="3" id="KW-1185">Reference proteome</keyword>
<dbReference type="Proteomes" id="UP001314241">
    <property type="component" value="Unassembled WGS sequence"/>
</dbReference>
<keyword evidence="2" id="KW-0808">Transferase</keyword>